<feature type="transmembrane region" description="Helical" evidence="10">
    <location>
        <begin position="157"/>
        <end position="178"/>
    </location>
</feature>
<keyword evidence="3 10" id="KW-0813">Transport</keyword>
<gene>
    <name evidence="10" type="primary">aqpZ</name>
    <name evidence="11" type="ORF">CS533_14735</name>
</gene>
<name>A0A2G4U0A1_YERBE</name>
<organism evidence="11 12">
    <name type="scientific">Yersinia bercovieri</name>
    <dbReference type="NCBI Taxonomy" id="634"/>
    <lineage>
        <taxon>Bacteria</taxon>
        <taxon>Pseudomonadati</taxon>
        <taxon>Pseudomonadota</taxon>
        <taxon>Gammaproteobacteria</taxon>
        <taxon>Enterobacterales</taxon>
        <taxon>Yersiniaceae</taxon>
        <taxon>Yersinia</taxon>
    </lineage>
</organism>
<keyword evidence="8 10" id="KW-1133">Transmembrane helix</keyword>
<evidence type="ECO:0000256" key="8">
    <source>
        <dbReference type="ARBA" id="ARBA00022989"/>
    </source>
</evidence>
<dbReference type="InterPro" id="IPR022357">
    <property type="entry name" value="MIP_CS"/>
</dbReference>
<dbReference type="SUPFAM" id="SSF81338">
    <property type="entry name" value="Aquaporin-like"/>
    <property type="match status" value="1"/>
</dbReference>
<evidence type="ECO:0000256" key="1">
    <source>
        <dbReference type="ARBA" id="ARBA00004651"/>
    </source>
</evidence>
<comment type="catalytic activity">
    <reaction evidence="10">
        <text>H2O(in) = H2O(out)</text>
        <dbReference type="Rhea" id="RHEA:29667"/>
        <dbReference type="ChEBI" id="CHEBI:15377"/>
    </reaction>
</comment>
<feature type="site" description="Selectivity filter" evidence="10">
    <location>
        <position position="172"/>
    </location>
</feature>
<dbReference type="AlphaFoldDB" id="A0A2G4U0A1"/>
<evidence type="ECO:0000256" key="2">
    <source>
        <dbReference type="ARBA" id="ARBA00006175"/>
    </source>
</evidence>
<keyword evidence="7 10" id="KW-0677">Repeat</keyword>
<comment type="similarity">
    <text evidence="2 10">Belongs to the MIP/aquaporin (TC 1.A.8) family.</text>
</comment>
<sequence length="235" mass="23907">MKQLMAEFIGTFWLVLGGCGSAVLAAMFPVAGIGFLGVALAFGLTVVTMAYALGHVSGAHFNPAVSLGLWVGGRFSGSQLIPYIVAQVLGGLAGATILYLIASGKAGFDVTAGFASNGFGERSPGGYSLQAVLVAEVVLTMGFVMVIMGATDTRSPAAAAPLAIGLCLTLIHLISIPVDNTSVNPARSTGVAIFAGGVALQQLWVFWLAPLVGGALGGAIYRVLFSPPEELSKPH</sequence>
<feature type="transmembrane region" description="Helical" evidence="10">
    <location>
        <begin position="127"/>
        <end position="150"/>
    </location>
</feature>
<evidence type="ECO:0000256" key="6">
    <source>
        <dbReference type="ARBA" id="ARBA00022692"/>
    </source>
</evidence>
<dbReference type="EMBL" id="PEHN01000016">
    <property type="protein sequence ID" value="PHZ26689.1"/>
    <property type="molecule type" value="Genomic_DNA"/>
</dbReference>
<dbReference type="GO" id="GO:0005886">
    <property type="term" value="C:plasma membrane"/>
    <property type="evidence" value="ECO:0007669"/>
    <property type="project" value="UniProtKB-SubCell"/>
</dbReference>
<accession>A0A2G4U0A1</accession>
<keyword evidence="9 10" id="KW-0472">Membrane</keyword>
<evidence type="ECO:0000256" key="3">
    <source>
        <dbReference type="ARBA" id="ARBA00022448"/>
    </source>
</evidence>
<feature type="transmembrane region" description="Helical" evidence="10">
    <location>
        <begin position="80"/>
        <end position="102"/>
    </location>
</feature>
<feature type="short sequence motif" description="NPA 1" evidence="10">
    <location>
        <begin position="62"/>
        <end position="64"/>
    </location>
</feature>
<comment type="caution">
    <text evidence="11">The sequence shown here is derived from an EMBL/GenBank/DDBJ whole genome shotgun (WGS) entry which is preliminary data.</text>
</comment>
<comment type="subcellular location">
    <subcellularLocation>
        <location evidence="1 10">Cell membrane</location>
        <topology evidence="1 10">Multi-pass membrane protein</topology>
    </subcellularLocation>
</comment>
<dbReference type="HAMAP" id="MF_01146">
    <property type="entry name" value="Aquaporin_Z"/>
    <property type="match status" value="1"/>
</dbReference>
<keyword evidence="6 10" id="KW-0812">Transmembrane</keyword>
<dbReference type="PRINTS" id="PR00783">
    <property type="entry name" value="MINTRINSICP"/>
</dbReference>
<dbReference type="PROSITE" id="PS51257">
    <property type="entry name" value="PROKAR_LIPOPROTEIN"/>
    <property type="match status" value="1"/>
</dbReference>
<proteinExistence type="inferred from homology"/>
<evidence type="ECO:0000256" key="10">
    <source>
        <dbReference type="HAMAP-Rule" id="MF_01146"/>
    </source>
</evidence>
<dbReference type="PANTHER" id="PTHR19139">
    <property type="entry name" value="AQUAPORIN TRANSPORTER"/>
    <property type="match status" value="1"/>
</dbReference>
<protein>
    <recommendedName>
        <fullName evidence="10">Aquaporin Z</fullName>
    </recommendedName>
</protein>
<dbReference type="PANTHER" id="PTHR19139:SF199">
    <property type="entry name" value="MIP17260P"/>
    <property type="match status" value="1"/>
</dbReference>
<feature type="short sequence motif" description="NPA 2" evidence="10">
    <location>
        <begin position="184"/>
        <end position="186"/>
    </location>
</feature>
<evidence type="ECO:0000256" key="7">
    <source>
        <dbReference type="ARBA" id="ARBA00022737"/>
    </source>
</evidence>
<dbReference type="Pfam" id="PF00230">
    <property type="entry name" value="MIP"/>
    <property type="match status" value="1"/>
</dbReference>
<dbReference type="InterPro" id="IPR023743">
    <property type="entry name" value="Aquaporin_Z"/>
</dbReference>
<dbReference type="FunFam" id="1.20.1080.10:FF:000007">
    <property type="entry name" value="Aquaporin Z"/>
    <property type="match status" value="1"/>
</dbReference>
<dbReference type="InterPro" id="IPR000425">
    <property type="entry name" value="MIP"/>
</dbReference>
<feature type="site" description="Selectivity filter" evidence="10">
    <location>
        <position position="187"/>
    </location>
</feature>
<dbReference type="InterPro" id="IPR023271">
    <property type="entry name" value="Aquaporin-like"/>
</dbReference>
<comment type="subunit">
    <text evidence="10">Homotetramer.</text>
</comment>
<dbReference type="NCBIfam" id="NF003838">
    <property type="entry name" value="PRK05420.1"/>
    <property type="match status" value="1"/>
</dbReference>
<feature type="site" description="Selectivity filter" evidence="10">
    <location>
        <position position="42"/>
    </location>
</feature>
<dbReference type="InterPro" id="IPR034294">
    <property type="entry name" value="Aquaporin_transptr"/>
</dbReference>
<dbReference type="CDD" id="cd00333">
    <property type="entry name" value="MIP"/>
    <property type="match status" value="1"/>
</dbReference>
<evidence type="ECO:0000313" key="11">
    <source>
        <dbReference type="EMBL" id="PHZ26689.1"/>
    </source>
</evidence>
<evidence type="ECO:0000313" key="12">
    <source>
        <dbReference type="Proteomes" id="UP000229378"/>
    </source>
</evidence>
<dbReference type="PROSITE" id="PS00221">
    <property type="entry name" value="MIP"/>
    <property type="match status" value="1"/>
</dbReference>
<feature type="transmembrane region" description="Helical" evidence="10">
    <location>
        <begin position="35"/>
        <end position="59"/>
    </location>
</feature>
<keyword evidence="5" id="KW-0997">Cell inner membrane</keyword>
<dbReference type="Gene3D" id="1.20.1080.10">
    <property type="entry name" value="Glycerol uptake facilitator protein"/>
    <property type="match status" value="1"/>
</dbReference>
<feature type="site" description="Involved in tetramerization or stability of the tetramer" evidence="10">
    <location>
        <position position="19"/>
    </location>
</feature>
<reference evidence="11 12" key="1">
    <citation type="submission" date="2017-10" db="EMBL/GenBank/DDBJ databases">
        <authorList>
            <person name="Banno H."/>
            <person name="Chua N.-H."/>
        </authorList>
    </citation>
    <scope>NUCLEOTIDE SEQUENCE [LARGE SCALE GENOMIC DNA]</scope>
    <source>
        <strain evidence="11 12">SCPM-O-B-7607</strain>
    </source>
</reference>
<evidence type="ECO:0000256" key="9">
    <source>
        <dbReference type="ARBA" id="ARBA00023136"/>
    </source>
</evidence>
<dbReference type="Proteomes" id="UP000229378">
    <property type="component" value="Unassembled WGS sequence"/>
</dbReference>
<keyword evidence="4 10" id="KW-1003">Cell membrane</keyword>
<feature type="site" description="Selectivity filter" evidence="10">
    <location>
        <position position="181"/>
    </location>
</feature>
<comment type="caution">
    <text evidence="10">Lacks conserved residue(s) required for the propagation of feature annotation.</text>
</comment>
<dbReference type="GO" id="GO:0015250">
    <property type="term" value="F:water channel activity"/>
    <property type="evidence" value="ECO:0007669"/>
    <property type="project" value="UniProtKB-UniRule"/>
</dbReference>
<comment type="function">
    <text evidence="10">Channel that permits osmotically driven movement of water in both directions. It is involved in the osmoregulation and in the maintenance of cell turgor during volume expansion in rapidly growing cells. It mediates rapid entry or exit of water in response to abrupt changes in osmolarity.</text>
</comment>
<feature type="transmembrane region" description="Helical" evidence="10">
    <location>
        <begin position="204"/>
        <end position="225"/>
    </location>
</feature>
<evidence type="ECO:0000256" key="5">
    <source>
        <dbReference type="ARBA" id="ARBA00022519"/>
    </source>
</evidence>
<dbReference type="RefSeq" id="WP_005273929.1">
    <property type="nucleotide sequence ID" value="NZ_CABHPT010000073.1"/>
</dbReference>
<evidence type="ECO:0000256" key="4">
    <source>
        <dbReference type="ARBA" id="ARBA00022475"/>
    </source>
</evidence>
<dbReference type="NCBIfam" id="TIGR00861">
    <property type="entry name" value="MIP"/>
    <property type="match status" value="1"/>
</dbReference>
<comment type="domain">
    <text evidence="10">Aquaporins contain two tandem repeats each containing three membrane-spanning domains and a pore-forming loop with the signature motif Asn-Pro-Ala (NPA).</text>
</comment>